<dbReference type="Gramene" id="mRNA:HanXRQr2_Chr05g0194661">
    <property type="protein sequence ID" value="mRNA:HanXRQr2_Chr05g0194661"/>
    <property type="gene ID" value="HanXRQr2_Chr05g0194661"/>
</dbReference>
<gene>
    <name evidence="2" type="ORF">HanXRQr2_Chr05g0194661</name>
</gene>
<keyword evidence="1" id="KW-1133">Transmembrane helix</keyword>
<organism evidence="2 3">
    <name type="scientific">Helianthus annuus</name>
    <name type="common">Common sunflower</name>
    <dbReference type="NCBI Taxonomy" id="4232"/>
    <lineage>
        <taxon>Eukaryota</taxon>
        <taxon>Viridiplantae</taxon>
        <taxon>Streptophyta</taxon>
        <taxon>Embryophyta</taxon>
        <taxon>Tracheophyta</taxon>
        <taxon>Spermatophyta</taxon>
        <taxon>Magnoliopsida</taxon>
        <taxon>eudicotyledons</taxon>
        <taxon>Gunneridae</taxon>
        <taxon>Pentapetalae</taxon>
        <taxon>asterids</taxon>
        <taxon>campanulids</taxon>
        <taxon>Asterales</taxon>
        <taxon>Asteraceae</taxon>
        <taxon>Asteroideae</taxon>
        <taxon>Heliantheae alliance</taxon>
        <taxon>Heliantheae</taxon>
        <taxon>Helianthus</taxon>
    </lineage>
</organism>
<comment type="caution">
    <text evidence="2">The sequence shown here is derived from an EMBL/GenBank/DDBJ whole genome shotgun (WGS) entry which is preliminary data.</text>
</comment>
<accession>A0A9K3IWP7</accession>
<keyword evidence="3" id="KW-1185">Reference proteome</keyword>
<evidence type="ECO:0000256" key="1">
    <source>
        <dbReference type="SAM" id="Phobius"/>
    </source>
</evidence>
<reference evidence="2" key="2">
    <citation type="submission" date="2020-06" db="EMBL/GenBank/DDBJ databases">
        <title>Helianthus annuus Genome sequencing and assembly Release 2.</title>
        <authorList>
            <person name="Gouzy J."/>
            <person name="Langlade N."/>
            <person name="Munos S."/>
        </authorList>
    </citation>
    <scope>NUCLEOTIDE SEQUENCE</scope>
    <source>
        <tissue evidence="2">Leaves</tissue>
    </source>
</reference>
<keyword evidence="1" id="KW-0812">Transmembrane</keyword>
<feature type="transmembrane region" description="Helical" evidence="1">
    <location>
        <begin position="18"/>
        <end position="34"/>
    </location>
</feature>
<evidence type="ECO:0000313" key="2">
    <source>
        <dbReference type="EMBL" id="KAF5804224.1"/>
    </source>
</evidence>
<proteinExistence type="predicted"/>
<dbReference type="AlphaFoldDB" id="A0A9K3IWP7"/>
<dbReference type="Proteomes" id="UP000215914">
    <property type="component" value="Unassembled WGS sequence"/>
</dbReference>
<keyword evidence="1" id="KW-0472">Membrane</keyword>
<protein>
    <submittedName>
        <fullName evidence="2">Uncharacterized protein</fullName>
    </submittedName>
</protein>
<evidence type="ECO:0000313" key="3">
    <source>
        <dbReference type="Proteomes" id="UP000215914"/>
    </source>
</evidence>
<sequence length="63" mass="7358">MVVNLLSDLSHVTMLSDLYLYLIFLNNHVFLWFLESPCDCFFVKDSKCFESDRSEVCVGSPCW</sequence>
<reference evidence="2" key="1">
    <citation type="journal article" date="2017" name="Nature">
        <title>The sunflower genome provides insights into oil metabolism, flowering and Asterid evolution.</title>
        <authorList>
            <person name="Badouin H."/>
            <person name="Gouzy J."/>
            <person name="Grassa C.J."/>
            <person name="Murat F."/>
            <person name="Staton S.E."/>
            <person name="Cottret L."/>
            <person name="Lelandais-Briere C."/>
            <person name="Owens G.L."/>
            <person name="Carrere S."/>
            <person name="Mayjonade B."/>
            <person name="Legrand L."/>
            <person name="Gill N."/>
            <person name="Kane N.C."/>
            <person name="Bowers J.E."/>
            <person name="Hubner S."/>
            <person name="Bellec A."/>
            <person name="Berard A."/>
            <person name="Berges H."/>
            <person name="Blanchet N."/>
            <person name="Boniface M.C."/>
            <person name="Brunel D."/>
            <person name="Catrice O."/>
            <person name="Chaidir N."/>
            <person name="Claudel C."/>
            <person name="Donnadieu C."/>
            <person name="Faraut T."/>
            <person name="Fievet G."/>
            <person name="Helmstetter N."/>
            <person name="King M."/>
            <person name="Knapp S.J."/>
            <person name="Lai Z."/>
            <person name="Le Paslier M.C."/>
            <person name="Lippi Y."/>
            <person name="Lorenzon L."/>
            <person name="Mandel J.R."/>
            <person name="Marage G."/>
            <person name="Marchand G."/>
            <person name="Marquand E."/>
            <person name="Bret-Mestries E."/>
            <person name="Morien E."/>
            <person name="Nambeesan S."/>
            <person name="Nguyen T."/>
            <person name="Pegot-Espagnet P."/>
            <person name="Pouilly N."/>
            <person name="Raftis F."/>
            <person name="Sallet E."/>
            <person name="Schiex T."/>
            <person name="Thomas J."/>
            <person name="Vandecasteele C."/>
            <person name="Vares D."/>
            <person name="Vear F."/>
            <person name="Vautrin S."/>
            <person name="Crespi M."/>
            <person name="Mangin B."/>
            <person name="Burke J.M."/>
            <person name="Salse J."/>
            <person name="Munos S."/>
            <person name="Vincourt P."/>
            <person name="Rieseberg L.H."/>
            <person name="Langlade N.B."/>
        </authorList>
    </citation>
    <scope>NUCLEOTIDE SEQUENCE</scope>
    <source>
        <tissue evidence="2">Leaves</tissue>
    </source>
</reference>
<dbReference type="EMBL" id="MNCJ02000320">
    <property type="protein sequence ID" value="KAF5804224.1"/>
    <property type="molecule type" value="Genomic_DNA"/>
</dbReference>
<name>A0A9K3IWP7_HELAN</name>